<dbReference type="GO" id="GO:0061542">
    <property type="term" value="F:3-demethylubiquinol 3-O-methyltransferase activity"/>
    <property type="evidence" value="ECO:0007669"/>
    <property type="project" value="UniProtKB-UniRule"/>
</dbReference>
<keyword evidence="1 5" id="KW-0489">Methyltransferase</keyword>
<dbReference type="Proteomes" id="UP000005289">
    <property type="component" value="Chromosome"/>
</dbReference>
<comment type="function">
    <text evidence="5">O-methyltransferase that catalyzes the 2 O-methylation steps in the ubiquinone biosynthetic pathway.</text>
</comment>
<dbReference type="HAMAP" id="MF_00472">
    <property type="entry name" value="UbiG"/>
    <property type="match status" value="1"/>
</dbReference>
<reference evidence="7 8" key="1">
    <citation type="submission" date="2013-12" db="EMBL/GenBank/DDBJ databases">
        <authorList>
            <consortium name="DOE Joint Genome Institute"/>
            <person name="Muyzer G."/>
            <person name="Huntemann M."/>
            <person name="Han J."/>
            <person name="Chen A."/>
            <person name="Kyrpides N."/>
            <person name="Mavromatis K."/>
            <person name="Markowitz V."/>
            <person name="Palaniappan K."/>
            <person name="Ivanova N."/>
            <person name="Schaumberg A."/>
            <person name="Pati A."/>
            <person name="Liolios K."/>
            <person name="Nordberg H.P."/>
            <person name="Cantor M.N."/>
            <person name="Hua S.X."/>
            <person name="Woyke T."/>
        </authorList>
    </citation>
    <scope>NUCLEOTIDE SEQUENCE [LARGE SCALE GENOMIC DNA]</scope>
    <source>
        <strain evidence="7 8">ARh 1</strain>
    </source>
</reference>
<comment type="catalytic activity">
    <reaction evidence="5">
        <text>a 3-demethylubiquinol + S-adenosyl-L-methionine = a ubiquinol + S-adenosyl-L-homocysteine + H(+)</text>
        <dbReference type="Rhea" id="RHEA:44380"/>
        <dbReference type="Rhea" id="RHEA-COMP:9566"/>
        <dbReference type="Rhea" id="RHEA-COMP:10914"/>
        <dbReference type="ChEBI" id="CHEBI:15378"/>
        <dbReference type="ChEBI" id="CHEBI:17976"/>
        <dbReference type="ChEBI" id="CHEBI:57856"/>
        <dbReference type="ChEBI" id="CHEBI:59789"/>
        <dbReference type="ChEBI" id="CHEBI:84422"/>
        <dbReference type="EC" id="2.1.1.64"/>
    </reaction>
</comment>
<dbReference type="GO" id="GO:0102208">
    <property type="term" value="F:2-polyprenyl-6-hydroxyphenol methylase activity"/>
    <property type="evidence" value="ECO:0007669"/>
    <property type="project" value="UniProtKB-EC"/>
</dbReference>
<feature type="binding site" evidence="5">
    <location>
        <position position="137"/>
    </location>
    <ligand>
        <name>S-adenosyl-L-methionine</name>
        <dbReference type="ChEBI" id="CHEBI:59789"/>
    </ligand>
</feature>
<evidence type="ECO:0000256" key="3">
    <source>
        <dbReference type="ARBA" id="ARBA00022688"/>
    </source>
</evidence>
<dbReference type="CDD" id="cd02440">
    <property type="entry name" value="AdoMet_MTases"/>
    <property type="match status" value="1"/>
</dbReference>
<comment type="similarity">
    <text evidence="5">Belongs to the methyltransferase superfamily. UbiG/COQ3 family.</text>
</comment>
<proteinExistence type="inferred from homology"/>
<evidence type="ECO:0000256" key="2">
    <source>
        <dbReference type="ARBA" id="ARBA00022679"/>
    </source>
</evidence>
<evidence type="ECO:0000259" key="6">
    <source>
        <dbReference type="Pfam" id="PF08241"/>
    </source>
</evidence>
<dbReference type="OrthoDB" id="9801538at2"/>
<dbReference type="PANTHER" id="PTHR43464:SF19">
    <property type="entry name" value="UBIQUINONE BIOSYNTHESIS O-METHYLTRANSFERASE, MITOCHONDRIAL"/>
    <property type="match status" value="1"/>
</dbReference>
<dbReference type="InterPro" id="IPR010233">
    <property type="entry name" value="UbiG_MeTrfase"/>
</dbReference>
<keyword evidence="2 5" id="KW-0808">Transferase</keyword>
<dbReference type="PANTHER" id="PTHR43464">
    <property type="entry name" value="METHYLTRANSFERASE"/>
    <property type="match status" value="1"/>
</dbReference>
<organism evidence="7 8">
    <name type="scientific">Thioalkalivibrio paradoxus ARh 1</name>
    <dbReference type="NCBI Taxonomy" id="713585"/>
    <lineage>
        <taxon>Bacteria</taxon>
        <taxon>Pseudomonadati</taxon>
        <taxon>Pseudomonadota</taxon>
        <taxon>Gammaproteobacteria</taxon>
        <taxon>Chromatiales</taxon>
        <taxon>Ectothiorhodospiraceae</taxon>
        <taxon>Thioalkalivibrio</taxon>
    </lineage>
</organism>
<feature type="binding site" evidence="5">
    <location>
        <position position="96"/>
    </location>
    <ligand>
        <name>S-adenosyl-L-methionine</name>
        <dbReference type="ChEBI" id="CHEBI:59789"/>
    </ligand>
</feature>
<evidence type="ECO:0000256" key="4">
    <source>
        <dbReference type="ARBA" id="ARBA00022691"/>
    </source>
</evidence>
<feature type="binding site" evidence="5">
    <location>
        <position position="75"/>
    </location>
    <ligand>
        <name>S-adenosyl-L-methionine</name>
        <dbReference type="ChEBI" id="CHEBI:59789"/>
    </ligand>
</feature>
<dbReference type="Gene3D" id="3.40.50.150">
    <property type="entry name" value="Vaccinia Virus protein VP39"/>
    <property type="match status" value="1"/>
</dbReference>
<evidence type="ECO:0000256" key="1">
    <source>
        <dbReference type="ARBA" id="ARBA00022603"/>
    </source>
</evidence>
<feature type="binding site" evidence="5">
    <location>
        <position position="44"/>
    </location>
    <ligand>
        <name>S-adenosyl-L-methionine</name>
        <dbReference type="ChEBI" id="CHEBI:59789"/>
    </ligand>
</feature>
<keyword evidence="7" id="KW-0830">Ubiquinone</keyword>
<evidence type="ECO:0000313" key="8">
    <source>
        <dbReference type="Proteomes" id="UP000005289"/>
    </source>
</evidence>
<dbReference type="EC" id="2.1.1.64" evidence="5"/>
<dbReference type="EMBL" id="CP007029">
    <property type="protein sequence ID" value="AHE98479.1"/>
    <property type="molecule type" value="Genomic_DNA"/>
</dbReference>
<keyword evidence="4 5" id="KW-0949">S-adenosyl-L-methionine</keyword>
<accession>W0DIN4</accession>
<comment type="catalytic activity">
    <reaction evidence="5">
        <text>a 3-(all-trans-polyprenyl)benzene-1,2-diol + S-adenosyl-L-methionine = a 2-methoxy-6-(all-trans-polyprenyl)phenol + S-adenosyl-L-homocysteine + H(+)</text>
        <dbReference type="Rhea" id="RHEA:31411"/>
        <dbReference type="Rhea" id="RHEA-COMP:9550"/>
        <dbReference type="Rhea" id="RHEA-COMP:9551"/>
        <dbReference type="ChEBI" id="CHEBI:15378"/>
        <dbReference type="ChEBI" id="CHEBI:57856"/>
        <dbReference type="ChEBI" id="CHEBI:59789"/>
        <dbReference type="ChEBI" id="CHEBI:62729"/>
        <dbReference type="ChEBI" id="CHEBI:62731"/>
        <dbReference type="EC" id="2.1.1.222"/>
    </reaction>
</comment>
<dbReference type="SUPFAM" id="SSF53335">
    <property type="entry name" value="S-adenosyl-L-methionine-dependent methyltransferases"/>
    <property type="match status" value="1"/>
</dbReference>
<evidence type="ECO:0000313" key="7">
    <source>
        <dbReference type="EMBL" id="AHE98479.1"/>
    </source>
</evidence>
<evidence type="ECO:0000256" key="5">
    <source>
        <dbReference type="HAMAP-Rule" id="MF_00472"/>
    </source>
</evidence>
<dbReference type="Pfam" id="PF08241">
    <property type="entry name" value="Methyltransf_11"/>
    <property type="match status" value="1"/>
</dbReference>
<comment type="pathway">
    <text evidence="5">Cofactor biosynthesis; ubiquinone biosynthesis.</text>
</comment>
<dbReference type="InterPro" id="IPR013216">
    <property type="entry name" value="Methyltransf_11"/>
</dbReference>
<dbReference type="EC" id="2.1.1.222" evidence="5"/>
<dbReference type="STRING" id="713585.THITH_09610"/>
<keyword evidence="8" id="KW-1185">Reference proteome</keyword>
<dbReference type="NCBIfam" id="TIGR01983">
    <property type="entry name" value="UbiG"/>
    <property type="match status" value="1"/>
</dbReference>
<dbReference type="InterPro" id="IPR029063">
    <property type="entry name" value="SAM-dependent_MTases_sf"/>
</dbReference>
<dbReference type="UniPathway" id="UPA00232"/>
<feature type="domain" description="Methyltransferase type 11" evidence="6">
    <location>
        <begin position="72"/>
        <end position="165"/>
    </location>
</feature>
<sequence>MPSTDPISAPSVDPEEVARYQRLAANWWDPQGPFWPLHVLNRVRSGWIVEQLARELERDASAAEPLRGLRMLDVGCGGGILSESMARHGAEVLGIDVAPRNIAIARDHAEAQGLSIRYRPIALEHLDENGFDVVLNLEVIEHVVDPQAFLRECLSRVRPEGFLVLATLNRTLASFVAGIIGAEYLFRLLPRGTHQWRRFVRPKELTDPLQAAGCRIVARSGVGVNPLTRRMRLIRYEGVNYMLMARLPAVS</sequence>
<dbReference type="AlphaFoldDB" id="W0DIN4"/>
<dbReference type="KEGG" id="tti:THITH_09610"/>
<name>W0DIN4_9GAMM</name>
<keyword evidence="3 5" id="KW-0831">Ubiquinone biosynthesis</keyword>
<protein>
    <recommendedName>
        <fullName evidence="5">Ubiquinone biosynthesis O-methyltransferase</fullName>
    </recommendedName>
    <alternativeName>
        <fullName evidence="5">2-polyprenyl-6-hydroxyphenol methylase</fullName>
        <ecNumber evidence="5">2.1.1.222</ecNumber>
    </alternativeName>
    <alternativeName>
        <fullName evidence="5">3-demethylubiquinone 3-O-methyltransferase</fullName>
        <ecNumber evidence="5">2.1.1.64</ecNumber>
    </alternativeName>
</protein>
<dbReference type="RefSeq" id="WP_006747328.1">
    <property type="nucleotide sequence ID" value="NZ_CP007029.1"/>
</dbReference>
<gene>
    <name evidence="5" type="primary">ubiG</name>
    <name evidence="7" type="ORF">THITH_09610</name>
</gene>
<dbReference type="GO" id="GO:0010420">
    <property type="term" value="F:polyprenyldihydroxybenzoate methyltransferase activity"/>
    <property type="evidence" value="ECO:0007669"/>
    <property type="project" value="InterPro"/>
</dbReference>
<dbReference type="HOGENOM" id="CLU_042432_0_0_6"/>
<dbReference type="GO" id="GO:0032259">
    <property type="term" value="P:methylation"/>
    <property type="evidence" value="ECO:0007669"/>
    <property type="project" value="UniProtKB-KW"/>
</dbReference>